<dbReference type="EMBL" id="CACRYJ010000059">
    <property type="protein sequence ID" value="VZO39379.1"/>
    <property type="molecule type" value="Genomic_DNA"/>
</dbReference>
<dbReference type="InterPro" id="IPR008902">
    <property type="entry name" value="Rhamnosid_concanavalin"/>
</dbReference>
<evidence type="ECO:0000259" key="6">
    <source>
        <dbReference type="Pfam" id="PF17389"/>
    </source>
</evidence>
<evidence type="ECO:0000256" key="3">
    <source>
        <dbReference type="ARBA" id="ARBA00022801"/>
    </source>
</evidence>
<evidence type="ECO:0000313" key="8">
    <source>
        <dbReference type="EMBL" id="VZO39379.1"/>
    </source>
</evidence>
<evidence type="ECO:0000256" key="1">
    <source>
        <dbReference type="ARBA" id="ARBA00001445"/>
    </source>
</evidence>
<dbReference type="Pfam" id="PF08531">
    <property type="entry name" value="Bac_rhamnosid_N"/>
    <property type="match status" value="1"/>
</dbReference>
<reference evidence="8 9" key="1">
    <citation type="submission" date="2019-11" db="EMBL/GenBank/DDBJ databases">
        <authorList>
            <person name="Criscuolo A."/>
        </authorList>
    </citation>
    <scope>NUCLEOTIDE SEQUENCE [LARGE SCALE GENOMIC DNA]</scope>
    <source>
        <strain evidence="8">CIP111667</strain>
    </source>
</reference>
<comment type="caution">
    <text evidence="8">The sequence shown here is derived from an EMBL/GenBank/DDBJ whole genome shotgun (WGS) entry which is preliminary data.</text>
</comment>
<organism evidence="8 9">
    <name type="scientific">Occultella aeris</name>
    <dbReference type="NCBI Taxonomy" id="2761496"/>
    <lineage>
        <taxon>Bacteria</taxon>
        <taxon>Bacillati</taxon>
        <taxon>Actinomycetota</taxon>
        <taxon>Actinomycetes</taxon>
        <taxon>Micrococcales</taxon>
        <taxon>Ruaniaceae</taxon>
        <taxon>Occultella</taxon>
    </lineage>
</organism>
<dbReference type="InterPro" id="IPR013737">
    <property type="entry name" value="Bac_rhamnosid_N"/>
</dbReference>
<evidence type="ECO:0000256" key="2">
    <source>
        <dbReference type="ARBA" id="ARBA00012652"/>
    </source>
</evidence>
<dbReference type="InterPro" id="IPR008928">
    <property type="entry name" value="6-hairpin_glycosidase_sf"/>
</dbReference>
<dbReference type="Pfam" id="PF17389">
    <property type="entry name" value="Bac_rhamnosid6H"/>
    <property type="match status" value="1"/>
</dbReference>
<protein>
    <recommendedName>
        <fullName evidence="2">alpha-L-rhamnosidase</fullName>
        <ecNumber evidence="2">3.2.1.40</ecNumber>
    </recommendedName>
</protein>
<dbReference type="RefSeq" id="WP_156742704.1">
    <property type="nucleotide sequence ID" value="NZ_CACRYJ010000059.1"/>
</dbReference>
<comment type="catalytic activity">
    <reaction evidence="1">
        <text>Hydrolysis of terminal non-reducing alpha-L-rhamnose residues in alpha-L-rhamnosides.</text>
        <dbReference type="EC" id="3.2.1.40"/>
    </reaction>
</comment>
<dbReference type="InterPro" id="IPR035396">
    <property type="entry name" value="Bac_rhamnosid6H"/>
</dbReference>
<evidence type="ECO:0000259" key="4">
    <source>
        <dbReference type="Pfam" id="PF05592"/>
    </source>
</evidence>
<keyword evidence="3" id="KW-0378">Hydrolase</keyword>
<dbReference type="InterPro" id="IPR035398">
    <property type="entry name" value="Bac_rhamnosid_C"/>
</dbReference>
<dbReference type="InterPro" id="IPR012341">
    <property type="entry name" value="6hp_glycosidase-like_sf"/>
</dbReference>
<dbReference type="Pfam" id="PF17390">
    <property type="entry name" value="Bac_rhamnosid_C"/>
    <property type="match status" value="1"/>
</dbReference>
<feature type="domain" description="Alpha-L-rhamnosidase six-hairpin glycosidase" evidence="6">
    <location>
        <begin position="313"/>
        <end position="637"/>
    </location>
</feature>
<dbReference type="PANTHER" id="PTHR33307">
    <property type="entry name" value="ALPHA-RHAMNOSIDASE (EUROFUNG)"/>
    <property type="match status" value="1"/>
</dbReference>
<dbReference type="EC" id="3.2.1.40" evidence="2"/>
<name>A0A7M4DPI5_9MICO</name>
<feature type="domain" description="Bacterial alpha-L-rhamnosidase N-terminal" evidence="5">
    <location>
        <begin position="35"/>
        <end position="165"/>
    </location>
</feature>
<sequence length="737" mass="80303">MPPDQHGAWITSAAWQRDPDGPLPVLARAFQVAGEPSDATLSIAGLGVYCARIAGRRVTSALLEPGYTDYRVRTEWVAHDVTDLLTAGRNVLSIDLGPGCYRSTPAGDRWTKIHTDFGDLGACAVLEWRDASGTHRLATDLTWHATLGPVRRANWVGGEDYDAGHLVDLTMVQDWPAAVGARMPSGLVLTRKRIPPLERVEDLPTVALTKPAPGVYVADFGVNFAGWVELDLPARTSVTLRPAELLHPDGSIDPRTQGWAPVYHRVTTTESALTWHPQHMYNGLRYLEIEGLDQAPAPESVRGIVIAAAAEPAGEFHCSDERLNATHRIIKRAVTSNMYSMFTDCPQREKLGYLEQLHLAFDTLHWNYDVGALLENTLQIAREAQAESGHLGLYVPEWDPFPDPWRGDVNFGAALVFVPWQLYRAYGDDGILRATYAASVRWVEHVLARRTDGVIGYGLGDWDGREPRHVPLVATATLARSCTVLALTAAALGDAEDRARWDTQADDLRTVLAARFVAPDGRVGDGTVAELAVALQNGVVPEGLVPAARQTLAQRIIADDLRLDVGEVAMAALLEVLADAGQHDLIHAITVQDRHPGYGYQLRHGATSLTETWDGPTFGFSQNHFMNGVIDHWFFAHLVGIQQSARSVGYRELVIRPQLVPGVTSARASHRTPAGEVSADWSLDGAQFTLTLKTPRGTRATVELPDGTVIDVAGPVNTVGCALAERKQVATRRRGPS</sequence>
<dbReference type="PANTHER" id="PTHR33307:SF11">
    <property type="entry name" value="ALPHA-L-RHAMNOSIDASE"/>
    <property type="match status" value="1"/>
</dbReference>
<dbReference type="Pfam" id="PF05592">
    <property type="entry name" value="Bac_rhamnosid"/>
    <property type="match status" value="1"/>
</dbReference>
<dbReference type="AlphaFoldDB" id="A0A7M4DPI5"/>
<proteinExistence type="predicted"/>
<dbReference type="Gene3D" id="2.60.420.10">
    <property type="entry name" value="Maltose phosphorylase, domain 3"/>
    <property type="match status" value="1"/>
</dbReference>
<dbReference type="Proteomes" id="UP000419743">
    <property type="component" value="Unassembled WGS sequence"/>
</dbReference>
<gene>
    <name evidence="8" type="ORF">HALOF300_04067</name>
</gene>
<dbReference type="Gene3D" id="1.50.10.10">
    <property type="match status" value="1"/>
</dbReference>
<evidence type="ECO:0000313" key="9">
    <source>
        <dbReference type="Proteomes" id="UP000419743"/>
    </source>
</evidence>
<dbReference type="Gene3D" id="2.60.120.260">
    <property type="entry name" value="Galactose-binding domain-like"/>
    <property type="match status" value="2"/>
</dbReference>
<dbReference type="SUPFAM" id="SSF48208">
    <property type="entry name" value="Six-hairpin glycosidases"/>
    <property type="match status" value="1"/>
</dbReference>
<feature type="domain" description="Alpha-L-rhamnosidase C-terminal" evidence="7">
    <location>
        <begin position="640"/>
        <end position="708"/>
    </location>
</feature>
<accession>A0A7M4DPI5</accession>
<dbReference type="InterPro" id="IPR016007">
    <property type="entry name" value="Alpha_rhamnosid"/>
</dbReference>
<keyword evidence="9" id="KW-1185">Reference proteome</keyword>
<evidence type="ECO:0000259" key="5">
    <source>
        <dbReference type="Pfam" id="PF08531"/>
    </source>
</evidence>
<feature type="domain" description="Alpha-L-rhamnosidase concanavalin-like" evidence="4">
    <location>
        <begin position="211"/>
        <end position="306"/>
    </location>
</feature>
<evidence type="ECO:0000259" key="7">
    <source>
        <dbReference type="Pfam" id="PF17390"/>
    </source>
</evidence>
<dbReference type="GO" id="GO:0005975">
    <property type="term" value="P:carbohydrate metabolic process"/>
    <property type="evidence" value="ECO:0007669"/>
    <property type="project" value="InterPro"/>
</dbReference>
<dbReference type="GO" id="GO:0030596">
    <property type="term" value="F:alpha-L-rhamnosidase activity"/>
    <property type="evidence" value="ECO:0007669"/>
    <property type="project" value="UniProtKB-EC"/>
</dbReference>